<comment type="caution">
    <text evidence="1">The sequence shown here is derived from an EMBL/GenBank/DDBJ whole genome shotgun (WGS) entry which is preliminary data.</text>
</comment>
<dbReference type="Proteomes" id="UP000829398">
    <property type="component" value="Chromosome 4"/>
</dbReference>
<keyword evidence="2" id="KW-1185">Reference proteome</keyword>
<protein>
    <submittedName>
        <fullName evidence="1">Anamorsin-like</fullName>
    </submittedName>
</protein>
<evidence type="ECO:0000313" key="1">
    <source>
        <dbReference type="EMBL" id="KAH9771498.1"/>
    </source>
</evidence>
<proteinExistence type="predicted"/>
<accession>A0ACB8LDD6</accession>
<gene>
    <name evidence="1" type="ORF">KPL71_012728</name>
</gene>
<organism evidence="1 2">
    <name type="scientific">Citrus sinensis</name>
    <name type="common">Sweet orange</name>
    <name type="synonym">Citrus aurantium var. sinensis</name>
    <dbReference type="NCBI Taxonomy" id="2711"/>
    <lineage>
        <taxon>Eukaryota</taxon>
        <taxon>Viridiplantae</taxon>
        <taxon>Streptophyta</taxon>
        <taxon>Embryophyta</taxon>
        <taxon>Tracheophyta</taxon>
        <taxon>Spermatophyta</taxon>
        <taxon>Magnoliopsida</taxon>
        <taxon>eudicotyledons</taxon>
        <taxon>Gunneridae</taxon>
        <taxon>Pentapetalae</taxon>
        <taxon>rosids</taxon>
        <taxon>malvids</taxon>
        <taxon>Sapindales</taxon>
        <taxon>Rutaceae</taxon>
        <taxon>Aurantioideae</taxon>
        <taxon>Citrus</taxon>
    </lineage>
</organism>
<reference evidence="2" key="1">
    <citation type="journal article" date="2023" name="Hortic. Res.">
        <title>A chromosome-level phased genome enabling allele-level studies in sweet orange: a case study on citrus Huanglongbing tolerance.</title>
        <authorList>
            <person name="Wu B."/>
            <person name="Yu Q."/>
            <person name="Deng Z."/>
            <person name="Duan Y."/>
            <person name="Luo F."/>
            <person name="Gmitter F. Jr."/>
        </authorList>
    </citation>
    <scope>NUCLEOTIDE SEQUENCE [LARGE SCALE GENOMIC DNA]</scope>
    <source>
        <strain evidence="2">cv. Valencia</strain>
    </source>
</reference>
<name>A0ACB8LDD6_CITSI</name>
<sequence length="305" mass="32980">MQSAVLALSEDKILPVSAVLNAIRDLGDEAVEQCDPQIITQASSLSQLPVESFSIDTVLSISSSHELPGDQLLEEISRVLKPGGTILIYKKLTSDKGDVHKAISALEGKLLLAGFLDAQRIQLKSVVPAEVASFGVKGKKPTWKIGSSFAIKKAPKSLAKLQVDDDSDLIDEDTLLTEEDLKKPQLPLVGDCEVGSTRKACKNCICGRAEAEEKVEKLGLTMDQLNNPQSACGSCGLGDAFRCGTCPYKGLPPFKLGEKKQKLIYVYVCMAGVTVKQLPRSRHLDMKFRADASEKRIRRIVSGVA</sequence>
<dbReference type="EMBL" id="CM039173">
    <property type="protein sequence ID" value="KAH9771498.1"/>
    <property type="molecule type" value="Genomic_DNA"/>
</dbReference>
<evidence type="ECO:0000313" key="2">
    <source>
        <dbReference type="Proteomes" id="UP000829398"/>
    </source>
</evidence>